<protein>
    <submittedName>
        <fullName evidence="1">Uncharacterized protein</fullName>
    </submittedName>
</protein>
<organism evidence="1 2">
    <name type="scientific">Methylobacterium goesingense</name>
    <dbReference type="NCBI Taxonomy" id="243690"/>
    <lineage>
        <taxon>Bacteria</taxon>
        <taxon>Pseudomonadati</taxon>
        <taxon>Pseudomonadota</taxon>
        <taxon>Alphaproteobacteria</taxon>
        <taxon>Hyphomicrobiales</taxon>
        <taxon>Methylobacteriaceae</taxon>
        <taxon>Methylobacterium</taxon>
    </lineage>
</organism>
<evidence type="ECO:0000313" key="2">
    <source>
        <dbReference type="Proteomes" id="UP001549145"/>
    </source>
</evidence>
<evidence type="ECO:0000313" key="1">
    <source>
        <dbReference type="EMBL" id="MET3695380.1"/>
    </source>
</evidence>
<proteinExistence type="predicted"/>
<gene>
    <name evidence="1" type="ORF">ABID43_004948</name>
</gene>
<reference evidence="1 2" key="1">
    <citation type="submission" date="2024-06" db="EMBL/GenBank/DDBJ databases">
        <title>Genomic Encyclopedia of Type Strains, Phase IV (KMG-IV): sequencing the most valuable type-strain genomes for metagenomic binning, comparative biology and taxonomic classification.</title>
        <authorList>
            <person name="Goeker M."/>
        </authorList>
    </citation>
    <scope>NUCLEOTIDE SEQUENCE [LARGE SCALE GENOMIC DNA]</scope>
    <source>
        <strain evidence="1 2">DSM 21331</strain>
    </source>
</reference>
<sequence length="98" mass="10624">MSRNRQLSWTAATRAMKADRDVLPAGFLSARAMVECYVRTRRPLVVAGKFDRSAIMAHAAAAAKLHQDRTGSTWATAMSVSLKAAWQVAKAAQRAAAH</sequence>
<dbReference type="EMBL" id="JBEPMM010000027">
    <property type="protein sequence ID" value="MET3695380.1"/>
    <property type="molecule type" value="Genomic_DNA"/>
</dbReference>
<comment type="caution">
    <text evidence="1">The sequence shown here is derived from an EMBL/GenBank/DDBJ whole genome shotgun (WGS) entry which is preliminary data.</text>
</comment>
<dbReference type="Proteomes" id="UP001549145">
    <property type="component" value="Unassembled WGS sequence"/>
</dbReference>
<dbReference type="RefSeq" id="WP_238279330.1">
    <property type="nucleotide sequence ID" value="NZ_BPQL01000055.1"/>
</dbReference>
<keyword evidence="2" id="KW-1185">Reference proteome</keyword>
<accession>A0ABV2LBZ6</accession>
<name>A0ABV2LBZ6_9HYPH</name>